<evidence type="ECO:0000313" key="1">
    <source>
        <dbReference type="EMBL" id="CRY98747.1"/>
    </source>
</evidence>
<sequence>MNFENLIPSFPRRRESGSFGFACFKFRVTSTSSFPRRRESGSLNFSYLE</sequence>
<dbReference type="EMBL" id="CVTF01000015">
    <property type="protein sequence ID" value="CRY98747.1"/>
    <property type="molecule type" value="Genomic_DNA"/>
</dbReference>
<dbReference type="Proteomes" id="UP000182715">
    <property type="component" value="Unassembled WGS sequence"/>
</dbReference>
<proteinExistence type="predicted"/>
<organism evidence="1 2">
    <name type="scientific">Neisseria meningitidis serogroup B</name>
    <dbReference type="NCBI Taxonomy" id="491"/>
    <lineage>
        <taxon>Bacteria</taxon>
        <taxon>Pseudomonadati</taxon>
        <taxon>Pseudomonadota</taxon>
        <taxon>Betaproteobacteria</taxon>
        <taxon>Neisseriales</taxon>
        <taxon>Neisseriaceae</taxon>
        <taxon>Neisseria</taxon>
    </lineage>
</organism>
<reference evidence="1 2" key="1">
    <citation type="submission" date="2014-11" db="EMBL/GenBank/DDBJ databases">
        <authorList>
            <person name="Diene M.Seydina."/>
        </authorList>
    </citation>
    <scope>NUCLEOTIDE SEQUENCE [LARGE SCALE GENOMIC DNA]</scope>
    <source>
        <strain evidence="1 2">Neisseria meningitidis CHUV</strain>
    </source>
</reference>
<dbReference type="AlphaFoldDB" id="A0A0H5Q9N0"/>
<name>A0A0H5Q9N0_NEIMI</name>
<accession>A0A0H5Q9N0</accession>
<evidence type="ECO:0000313" key="2">
    <source>
        <dbReference type="Proteomes" id="UP000182715"/>
    </source>
</evidence>
<protein>
    <submittedName>
        <fullName evidence="1">PilS cassette</fullName>
    </submittedName>
</protein>